<reference evidence="4" key="1">
    <citation type="submission" date="2022-11" db="EMBL/GenBank/DDBJ databases">
        <authorList>
            <person name="Petersen C."/>
        </authorList>
    </citation>
    <scope>NUCLEOTIDE SEQUENCE</scope>
    <source>
        <strain evidence="4">IBT 22155</strain>
    </source>
</reference>
<dbReference type="OrthoDB" id="4869700at2759"/>
<feature type="region of interest" description="Disordered" evidence="1">
    <location>
        <begin position="23"/>
        <end position="94"/>
    </location>
</feature>
<feature type="compositionally biased region" description="Low complexity" evidence="1">
    <location>
        <begin position="53"/>
        <end position="68"/>
    </location>
</feature>
<evidence type="ECO:0000256" key="3">
    <source>
        <dbReference type="SAM" id="SignalP"/>
    </source>
</evidence>
<evidence type="ECO:0000256" key="2">
    <source>
        <dbReference type="SAM" id="Phobius"/>
    </source>
</evidence>
<keyword evidence="2" id="KW-0472">Membrane</keyword>
<feature type="signal peptide" evidence="3">
    <location>
        <begin position="1"/>
        <end position="22"/>
    </location>
</feature>
<gene>
    <name evidence="4" type="ORF">N7515_002510</name>
</gene>
<sequence length="390" mass="42094">MLIRHPLLVALTLLAVPTGVLSRKGGGGDIDSDSSSSSPGGSGGSSDYDDSSDSSGSDDTYTPSTPSSVSCTDTHRLNLEDMQPDHYDKYNREPRRGHASAYSEYDGVFFKGEASFTYTIEPVPNKTTEMLSSSKVECPAGERTMRMLGAAWVAARAPEPAGLSNPITIGFKAWESNIRLADIDYSYSVCDKVDVVRLSTTVDWIENDEDEAKAMDAVELNITQAAGNSDMVEFDGVYDLKSWADSERDDGRPERYDNPGLSDQLIILPEGLCSDGNKLGEIITVWPTGTYFSGSMTNDTLELSMSGSTVTGFKERNRRTPDTKVNVTFEITFTGRLDAANSTQVVLTGASNDDASLFSFERATGGASAMTMSFHCVLLCFLVGFGLMVV</sequence>
<evidence type="ECO:0000313" key="5">
    <source>
        <dbReference type="Proteomes" id="UP001149079"/>
    </source>
</evidence>
<protein>
    <submittedName>
        <fullName evidence="4">Uncharacterized protein</fullName>
    </submittedName>
</protein>
<accession>A0A9W9HDT4</accession>
<proteinExistence type="predicted"/>
<keyword evidence="5" id="KW-1185">Reference proteome</keyword>
<keyword evidence="2" id="KW-0812">Transmembrane</keyword>
<dbReference type="EMBL" id="JAPQKL010000002">
    <property type="protein sequence ID" value="KAJ5143723.1"/>
    <property type="molecule type" value="Genomic_DNA"/>
</dbReference>
<keyword evidence="3" id="KW-0732">Signal</keyword>
<keyword evidence="2" id="KW-1133">Transmembrane helix</keyword>
<reference evidence="4" key="2">
    <citation type="journal article" date="2023" name="IMA Fungus">
        <title>Comparative genomic study of the Penicillium genus elucidates a diverse pangenome and 15 lateral gene transfer events.</title>
        <authorList>
            <person name="Petersen C."/>
            <person name="Sorensen T."/>
            <person name="Nielsen M.R."/>
            <person name="Sondergaard T.E."/>
            <person name="Sorensen J.L."/>
            <person name="Fitzpatrick D.A."/>
            <person name="Frisvad J.C."/>
            <person name="Nielsen K.L."/>
        </authorList>
    </citation>
    <scope>NUCLEOTIDE SEQUENCE</scope>
    <source>
        <strain evidence="4">IBT 22155</strain>
    </source>
</reference>
<comment type="caution">
    <text evidence="4">The sequence shown here is derived from an EMBL/GenBank/DDBJ whole genome shotgun (WGS) entry which is preliminary data.</text>
</comment>
<dbReference type="GeneID" id="81402424"/>
<evidence type="ECO:0000256" key="1">
    <source>
        <dbReference type="SAM" id="MobiDB-lite"/>
    </source>
</evidence>
<feature type="compositionally biased region" description="Basic and acidic residues" evidence="1">
    <location>
        <begin position="73"/>
        <end position="94"/>
    </location>
</feature>
<name>A0A9W9HDT4_9EURO</name>
<organism evidence="4 5">
    <name type="scientific">Penicillium bovifimosum</name>
    <dbReference type="NCBI Taxonomy" id="126998"/>
    <lineage>
        <taxon>Eukaryota</taxon>
        <taxon>Fungi</taxon>
        <taxon>Dikarya</taxon>
        <taxon>Ascomycota</taxon>
        <taxon>Pezizomycotina</taxon>
        <taxon>Eurotiomycetes</taxon>
        <taxon>Eurotiomycetidae</taxon>
        <taxon>Eurotiales</taxon>
        <taxon>Aspergillaceae</taxon>
        <taxon>Penicillium</taxon>
    </lineage>
</organism>
<feature type="chain" id="PRO_5040967286" evidence="3">
    <location>
        <begin position="23"/>
        <end position="390"/>
    </location>
</feature>
<feature type="transmembrane region" description="Helical" evidence="2">
    <location>
        <begin position="369"/>
        <end position="389"/>
    </location>
</feature>
<dbReference type="RefSeq" id="XP_056525367.1">
    <property type="nucleotide sequence ID" value="XM_056663254.1"/>
</dbReference>
<dbReference type="AlphaFoldDB" id="A0A9W9HDT4"/>
<dbReference type="Proteomes" id="UP001149079">
    <property type="component" value="Unassembled WGS sequence"/>
</dbReference>
<evidence type="ECO:0000313" key="4">
    <source>
        <dbReference type="EMBL" id="KAJ5143723.1"/>
    </source>
</evidence>